<name>X1FNF9_9ZZZZ</name>
<feature type="non-terminal residue" evidence="1">
    <location>
        <position position="1"/>
    </location>
</feature>
<comment type="caution">
    <text evidence="1">The sequence shown here is derived from an EMBL/GenBank/DDBJ whole genome shotgun (WGS) entry which is preliminary data.</text>
</comment>
<proteinExistence type="predicted"/>
<feature type="non-terminal residue" evidence="1">
    <location>
        <position position="78"/>
    </location>
</feature>
<evidence type="ECO:0000313" key="1">
    <source>
        <dbReference type="EMBL" id="GAH22318.1"/>
    </source>
</evidence>
<reference evidence="1" key="1">
    <citation type="journal article" date="2014" name="Front. Microbiol.">
        <title>High frequency of phylogenetically diverse reductive dehalogenase-homologous genes in deep subseafloor sedimentary metagenomes.</title>
        <authorList>
            <person name="Kawai M."/>
            <person name="Futagami T."/>
            <person name="Toyoda A."/>
            <person name="Takaki Y."/>
            <person name="Nishi S."/>
            <person name="Hori S."/>
            <person name="Arai W."/>
            <person name="Tsubouchi T."/>
            <person name="Morono Y."/>
            <person name="Uchiyama I."/>
            <person name="Ito T."/>
            <person name="Fujiyama A."/>
            <person name="Inagaki F."/>
            <person name="Takami H."/>
        </authorList>
    </citation>
    <scope>NUCLEOTIDE SEQUENCE</scope>
    <source>
        <strain evidence="1">Expedition CK06-06</strain>
    </source>
</reference>
<dbReference type="EMBL" id="BART01040996">
    <property type="protein sequence ID" value="GAH22318.1"/>
    <property type="molecule type" value="Genomic_DNA"/>
</dbReference>
<gene>
    <name evidence="1" type="ORF">S01H4_66303</name>
</gene>
<dbReference type="AlphaFoldDB" id="X1FNF9"/>
<accession>X1FNF9</accession>
<protein>
    <submittedName>
        <fullName evidence="1">Uncharacterized protein</fullName>
    </submittedName>
</protein>
<organism evidence="1">
    <name type="scientific">marine sediment metagenome</name>
    <dbReference type="NCBI Taxonomy" id="412755"/>
    <lineage>
        <taxon>unclassified sequences</taxon>
        <taxon>metagenomes</taxon>
        <taxon>ecological metagenomes</taxon>
    </lineage>
</organism>
<sequence length="78" mass="8865">DWEERLKESSTIVVEELQPIFESETKATTRDVWIIHGRAAILAKSIEMLEVAEEDVLLSLPSFDHTTGDADKIVERIL</sequence>